<reference evidence="1 3" key="2">
    <citation type="journal article" date="2018" name="Plant J.">
        <title>The Physcomitrella patens chromosome-scale assembly reveals moss genome structure and evolution.</title>
        <authorList>
            <person name="Lang D."/>
            <person name="Ullrich K.K."/>
            <person name="Murat F."/>
            <person name="Fuchs J."/>
            <person name="Jenkins J."/>
            <person name="Haas F.B."/>
            <person name="Piednoel M."/>
            <person name="Gundlach H."/>
            <person name="Van Bel M."/>
            <person name="Meyberg R."/>
            <person name="Vives C."/>
            <person name="Morata J."/>
            <person name="Symeonidi A."/>
            <person name="Hiss M."/>
            <person name="Muchero W."/>
            <person name="Kamisugi Y."/>
            <person name="Saleh O."/>
            <person name="Blanc G."/>
            <person name="Decker E.L."/>
            <person name="van Gessel N."/>
            <person name="Grimwood J."/>
            <person name="Hayes R.D."/>
            <person name="Graham S.W."/>
            <person name="Gunter L.E."/>
            <person name="McDaniel S.F."/>
            <person name="Hoernstein S.N.W."/>
            <person name="Larsson A."/>
            <person name="Li F.W."/>
            <person name="Perroud P.F."/>
            <person name="Phillips J."/>
            <person name="Ranjan P."/>
            <person name="Rokshar D.S."/>
            <person name="Rothfels C.J."/>
            <person name="Schneider L."/>
            <person name="Shu S."/>
            <person name="Stevenson D.W."/>
            <person name="Thummler F."/>
            <person name="Tillich M."/>
            <person name="Villarreal Aguilar J.C."/>
            <person name="Widiez T."/>
            <person name="Wong G.K."/>
            <person name="Wymore A."/>
            <person name="Zhang Y."/>
            <person name="Zimmer A.D."/>
            <person name="Quatrano R.S."/>
            <person name="Mayer K.F.X."/>
            <person name="Goodstein D."/>
            <person name="Casacuberta J.M."/>
            <person name="Vandepoele K."/>
            <person name="Reski R."/>
            <person name="Cuming A.C."/>
            <person name="Tuskan G.A."/>
            <person name="Maumus F."/>
            <person name="Salse J."/>
            <person name="Schmutz J."/>
            <person name="Rensing S.A."/>
        </authorList>
    </citation>
    <scope>NUCLEOTIDE SEQUENCE [LARGE SCALE GENOMIC DNA]</scope>
    <source>
        <strain evidence="2 3">cv. Gransden 2004</strain>
    </source>
</reference>
<sequence>MAPKSGAFTPDRLRRDEYWRENSERVPVRGLVSNGFPSRTSSWKIPPSYYILIISLKKLCECTPSITI</sequence>
<dbReference type="EMBL" id="ABEU02000023">
    <property type="protein sequence ID" value="PNR28909.1"/>
    <property type="molecule type" value="Genomic_DNA"/>
</dbReference>
<dbReference type="Gramene" id="Pp3c23_3850V3.1">
    <property type="protein sequence ID" value="PAC:32951087.CDS.1"/>
    <property type="gene ID" value="Pp3c23_3850"/>
</dbReference>
<evidence type="ECO:0000313" key="2">
    <source>
        <dbReference type="EnsemblPlants" id="PAC:32951087.CDS.1"/>
    </source>
</evidence>
<evidence type="ECO:0000313" key="3">
    <source>
        <dbReference type="Proteomes" id="UP000006727"/>
    </source>
</evidence>
<dbReference type="EnsemblPlants" id="Pp3c23_3850V3.1">
    <property type="protein sequence ID" value="PAC:32951087.CDS.1"/>
    <property type="gene ID" value="Pp3c23_3850"/>
</dbReference>
<keyword evidence="3" id="KW-1185">Reference proteome</keyword>
<proteinExistence type="predicted"/>
<reference evidence="2" key="3">
    <citation type="submission" date="2020-12" db="UniProtKB">
        <authorList>
            <consortium name="EnsemblPlants"/>
        </authorList>
    </citation>
    <scope>IDENTIFICATION</scope>
</reference>
<dbReference type="EnsemblPlants" id="Pp3c23_3850V3.2">
    <property type="protein sequence ID" value="PAC:32951088.CDS.1"/>
    <property type="gene ID" value="Pp3c23_3850"/>
</dbReference>
<dbReference type="Gramene" id="Pp3c23_3850V3.2">
    <property type="protein sequence ID" value="PAC:32951088.CDS.1"/>
    <property type="gene ID" value="Pp3c23_3850"/>
</dbReference>
<protein>
    <submittedName>
        <fullName evidence="1 2">Uncharacterized protein</fullName>
    </submittedName>
</protein>
<name>A0A2K1II01_PHYPA</name>
<evidence type="ECO:0000313" key="1">
    <source>
        <dbReference type="EMBL" id="PNR28909.1"/>
    </source>
</evidence>
<dbReference type="AlphaFoldDB" id="A0A2K1II01"/>
<accession>A0A2K1II01</accession>
<dbReference type="PaxDb" id="3218-PP1S16_63V6.1"/>
<dbReference type="InParanoid" id="A0A2K1II01"/>
<organism evidence="1">
    <name type="scientific">Physcomitrium patens</name>
    <name type="common">Spreading-leaved earth moss</name>
    <name type="synonym">Physcomitrella patens</name>
    <dbReference type="NCBI Taxonomy" id="3218"/>
    <lineage>
        <taxon>Eukaryota</taxon>
        <taxon>Viridiplantae</taxon>
        <taxon>Streptophyta</taxon>
        <taxon>Embryophyta</taxon>
        <taxon>Bryophyta</taxon>
        <taxon>Bryophytina</taxon>
        <taxon>Bryopsida</taxon>
        <taxon>Funariidae</taxon>
        <taxon>Funariales</taxon>
        <taxon>Funariaceae</taxon>
        <taxon>Physcomitrium</taxon>
    </lineage>
</organism>
<gene>
    <name evidence="1" type="ORF">PHYPA_027601</name>
</gene>
<reference evidence="1 3" key="1">
    <citation type="journal article" date="2008" name="Science">
        <title>The Physcomitrella genome reveals evolutionary insights into the conquest of land by plants.</title>
        <authorList>
            <person name="Rensing S."/>
            <person name="Lang D."/>
            <person name="Zimmer A."/>
            <person name="Terry A."/>
            <person name="Salamov A."/>
            <person name="Shapiro H."/>
            <person name="Nishiyama T."/>
            <person name="Perroud P.-F."/>
            <person name="Lindquist E."/>
            <person name="Kamisugi Y."/>
            <person name="Tanahashi T."/>
            <person name="Sakakibara K."/>
            <person name="Fujita T."/>
            <person name="Oishi K."/>
            <person name="Shin-I T."/>
            <person name="Kuroki Y."/>
            <person name="Toyoda A."/>
            <person name="Suzuki Y."/>
            <person name="Hashimoto A."/>
            <person name="Yamaguchi K."/>
            <person name="Sugano A."/>
            <person name="Kohara Y."/>
            <person name="Fujiyama A."/>
            <person name="Anterola A."/>
            <person name="Aoki S."/>
            <person name="Ashton N."/>
            <person name="Barbazuk W.B."/>
            <person name="Barker E."/>
            <person name="Bennetzen J."/>
            <person name="Bezanilla M."/>
            <person name="Blankenship R."/>
            <person name="Cho S.H."/>
            <person name="Dutcher S."/>
            <person name="Estelle M."/>
            <person name="Fawcett J.A."/>
            <person name="Gundlach H."/>
            <person name="Hanada K."/>
            <person name="Heyl A."/>
            <person name="Hicks K.A."/>
            <person name="Hugh J."/>
            <person name="Lohr M."/>
            <person name="Mayer K."/>
            <person name="Melkozernov A."/>
            <person name="Murata T."/>
            <person name="Nelson D."/>
            <person name="Pils B."/>
            <person name="Prigge M."/>
            <person name="Reiss B."/>
            <person name="Renner T."/>
            <person name="Rombauts S."/>
            <person name="Rushton P."/>
            <person name="Sanderfoot A."/>
            <person name="Schween G."/>
            <person name="Shiu S.-H."/>
            <person name="Stueber K."/>
            <person name="Theodoulou F.L."/>
            <person name="Tu H."/>
            <person name="Van de Peer Y."/>
            <person name="Verrier P.J."/>
            <person name="Waters E."/>
            <person name="Wood A."/>
            <person name="Yang L."/>
            <person name="Cove D."/>
            <person name="Cuming A."/>
            <person name="Hasebe M."/>
            <person name="Lucas S."/>
            <person name="Mishler D.B."/>
            <person name="Reski R."/>
            <person name="Grigoriev I."/>
            <person name="Quatrano R.S."/>
            <person name="Boore J.L."/>
        </authorList>
    </citation>
    <scope>NUCLEOTIDE SEQUENCE [LARGE SCALE GENOMIC DNA]</scope>
    <source>
        <strain evidence="2 3">cv. Gransden 2004</strain>
    </source>
</reference>
<dbReference type="Proteomes" id="UP000006727">
    <property type="component" value="Chromosome 23"/>
</dbReference>